<evidence type="ECO:0000313" key="5">
    <source>
        <dbReference type="Proteomes" id="UP000274756"/>
    </source>
</evidence>
<organism evidence="4 6">
    <name type="scientific">Dracunculus medinensis</name>
    <name type="common">Guinea worm</name>
    <dbReference type="NCBI Taxonomy" id="318479"/>
    <lineage>
        <taxon>Eukaryota</taxon>
        <taxon>Metazoa</taxon>
        <taxon>Ecdysozoa</taxon>
        <taxon>Nematoda</taxon>
        <taxon>Chromadorea</taxon>
        <taxon>Rhabditida</taxon>
        <taxon>Spirurina</taxon>
        <taxon>Dracunculoidea</taxon>
        <taxon>Dracunculidae</taxon>
        <taxon>Dracunculus</taxon>
    </lineage>
</organism>
<name>A0A0N4UQX8_DRAME</name>
<feature type="compositionally biased region" description="Basic residues" evidence="1">
    <location>
        <begin position="232"/>
        <end position="242"/>
    </location>
</feature>
<dbReference type="Proteomes" id="UP000038040">
    <property type="component" value="Unplaced"/>
</dbReference>
<dbReference type="OrthoDB" id="67027at2759"/>
<evidence type="ECO:0000256" key="1">
    <source>
        <dbReference type="SAM" id="MobiDB-lite"/>
    </source>
</evidence>
<dbReference type="Proteomes" id="UP000274756">
    <property type="component" value="Unassembled WGS sequence"/>
</dbReference>
<feature type="domain" description="Ribonuclease 3 central" evidence="2">
    <location>
        <begin position="632"/>
        <end position="750"/>
    </location>
</feature>
<accession>A0A0N4UQX8</accession>
<gene>
    <name evidence="3" type="ORF">DME_LOCUS3897</name>
</gene>
<reference evidence="3 5" key="2">
    <citation type="submission" date="2018-11" db="EMBL/GenBank/DDBJ databases">
        <authorList>
            <consortium name="Pathogen Informatics"/>
        </authorList>
    </citation>
    <scope>NUCLEOTIDE SEQUENCE [LARGE SCALE GENOMIC DNA]</scope>
</reference>
<dbReference type="SUPFAM" id="SSF69065">
    <property type="entry name" value="RNase III domain-like"/>
    <property type="match status" value="1"/>
</dbReference>
<dbReference type="Pfam" id="PF26050">
    <property type="entry name" value="Helical_CED_Drosha"/>
    <property type="match status" value="1"/>
</dbReference>
<evidence type="ECO:0000313" key="6">
    <source>
        <dbReference type="WBParaSite" id="DME_0001044101-mRNA-1"/>
    </source>
</evidence>
<dbReference type="InterPro" id="IPR036389">
    <property type="entry name" value="RNase_III_sf"/>
</dbReference>
<keyword evidence="5" id="KW-1185">Reference proteome</keyword>
<evidence type="ECO:0000259" key="2">
    <source>
        <dbReference type="Pfam" id="PF26050"/>
    </source>
</evidence>
<dbReference type="STRING" id="318479.A0A0N4UQX8"/>
<reference evidence="6" key="1">
    <citation type="submission" date="2017-02" db="UniProtKB">
        <authorList>
            <consortium name="WormBaseParasite"/>
        </authorList>
    </citation>
    <scope>IDENTIFICATION</scope>
</reference>
<evidence type="ECO:0000313" key="4">
    <source>
        <dbReference type="Proteomes" id="UP000038040"/>
    </source>
</evidence>
<dbReference type="GO" id="GO:0004525">
    <property type="term" value="F:ribonuclease III activity"/>
    <property type="evidence" value="ECO:0007669"/>
    <property type="project" value="InterPro"/>
</dbReference>
<dbReference type="AlphaFoldDB" id="A0A0N4UQX8"/>
<evidence type="ECO:0000313" key="3">
    <source>
        <dbReference type="EMBL" id="VDN53924.1"/>
    </source>
</evidence>
<feature type="region of interest" description="Disordered" evidence="1">
    <location>
        <begin position="229"/>
        <end position="259"/>
    </location>
</feature>
<dbReference type="WBParaSite" id="DME_0001044101-mRNA-1">
    <property type="protein sequence ID" value="DME_0001044101-mRNA-1"/>
    <property type="gene ID" value="DME_0001044101"/>
</dbReference>
<dbReference type="InterPro" id="IPR058938">
    <property type="entry name" value="Helical_CED_Drosha"/>
</dbReference>
<dbReference type="EMBL" id="UYYG01000211">
    <property type="protein sequence ID" value="VDN53924.1"/>
    <property type="molecule type" value="Genomic_DNA"/>
</dbReference>
<dbReference type="GO" id="GO:0006396">
    <property type="term" value="P:RNA processing"/>
    <property type="evidence" value="ECO:0007669"/>
    <property type="project" value="InterPro"/>
</dbReference>
<sequence>MHEHLSVTVMNNMVNMVPGSHNQRKFSAASQSIQPLVLTNPLSFPYLGSVNFLGARGVMPQQPLFSFHLPPVIGATPLIPSQGTNQNPNSLLPRPFLTNIPRMNWNHRQNLAWKQHNVHSGFRPLNKDAIKIVQNCGSNVAVRSSDEQLYHIHRDAVLFLLEYVIAALTKILCDFEKIIKHIGKRIVDQVQTSSKVSEDHSYGNEHAGDTDLSKIEYSELRAISRIKEQRKEKRCRRKRKRFQSRDHSSDSNNSTDESNDHWQHLIAEDLTDSAMSDTDVEVDTERLVMKTSDIKAETIKLPQFYEMGANGDLYATPELLKLRFQFEDLVLRPIRMKKAEQPRLDPPEVPAYHVNCKCGHLSDTDSYSESDVPTDEENIYDEHSSEAEDADIDFEHLSEAKKHRIVAKRESSRKSRHPAALHTELCFNEPDQMNDGPTCRCSWKAKQSGLRHNKFAGEACIESCSYNSNNLSRLHHYVLKVEPNLKILSRRCSSIKYENNFYEFEGFSVFFHKPVPVFFPQDPLARWTADYKIHFEEESAPEGFTVGDVELFHEYLFDHIMEMYDLKRRAFDVTDGCPFYHCMPRYVRILPGNRKEVLPMPVVLNYLIESYRPLVEEYGTLMLTHGMSSSWKFKERYRGALIMNPCKRPSTIRADIVDFEQPNVHDSMHPFITHFGIRSSCRSYSSNPEFQKASKEYMRMRKTLGLKARITAEERQRLSQKASTMRKLRSDKQLKRSFVMTVSAQHFYQTGFYPDIVQHAMLLILASFHVRLHWSLQVFEERIHYVFKNRFLLELALTHSSYRMNYGTNADHARNTLNNCGVRIDKHWKRDRTIKQIWNGRKRGRNISVLSF</sequence>
<protein>
    <submittedName>
        <fullName evidence="6">Histone acetyltransferase</fullName>
    </submittedName>
</protein>
<proteinExistence type="predicted"/>